<evidence type="ECO:0000313" key="4">
    <source>
        <dbReference type="Proteomes" id="UP000053317"/>
    </source>
</evidence>
<dbReference type="Proteomes" id="UP000053317">
    <property type="component" value="Unassembled WGS sequence"/>
</dbReference>
<feature type="region of interest" description="Disordered" evidence="1">
    <location>
        <begin position="45"/>
        <end position="70"/>
    </location>
</feature>
<dbReference type="Pfam" id="PF11927">
    <property type="entry name" value="HODM_asu-like"/>
    <property type="match status" value="1"/>
</dbReference>
<feature type="transmembrane region" description="Helical" evidence="2">
    <location>
        <begin position="6"/>
        <end position="23"/>
    </location>
</feature>
<reference evidence="3 4" key="2">
    <citation type="submission" date="2015-05" db="EMBL/GenBank/DDBJ databases">
        <authorList>
            <person name="Morales-Cruz A."/>
            <person name="Amrine K.C."/>
            <person name="Cantu D."/>
        </authorList>
    </citation>
    <scope>NUCLEOTIDE SEQUENCE [LARGE SCALE GENOMIC DNA]</scope>
    <source>
        <strain evidence="3">UCRPC4</strain>
    </source>
</reference>
<name>A0A0G2GD11_PHACM</name>
<evidence type="ECO:0000313" key="3">
    <source>
        <dbReference type="EMBL" id="KKY21543.1"/>
    </source>
</evidence>
<comment type="caution">
    <text evidence="3">The sequence shown here is derived from an EMBL/GenBank/DDBJ whole genome shotgun (WGS) entry which is preliminary data.</text>
</comment>
<keyword evidence="2" id="KW-1133">Transmembrane helix</keyword>
<dbReference type="GO" id="GO:0016757">
    <property type="term" value="F:glycosyltransferase activity"/>
    <property type="evidence" value="ECO:0007669"/>
    <property type="project" value="UniProtKB-KW"/>
</dbReference>
<dbReference type="EMBL" id="LCWF01000084">
    <property type="protein sequence ID" value="KKY21543.1"/>
    <property type="molecule type" value="Genomic_DNA"/>
</dbReference>
<keyword evidence="4" id="KW-1185">Reference proteome</keyword>
<accession>A0A0G2GD11</accession>
<dbReference type="AlphaFoldDB" id="A0A0G2GD11"/>
<dbReference type="OrthoDB" id="5043642at2759"/>
<keyword evidence="2" id="KW-0472">Membrane</keyword>
<keyword evidence="3" id="KW-0328">Glycosyltransferase</keyword>
<dbReference type="InterPro" id="IPR021848">
    <property type="entry name" value="HODM_asu-like"/>
</dbReference>
<gene>
    <name evidence="3" type="ORF">UCRPC4_g03647</name>
</gene>
<keyword evidence="2" id="KW-0812">Transmembrane</keyword>
<evidence type="ECO:0000256" key="1">
    <source>
        <dbReference type="SAM" id="MobiDB-lite"/>
    </source>
</evidence>
<reference evidence="3 4" key="1">
    <citation type="submission" date="2015-05" db="EMBL/GenBank/DDBJ databases">
        <title>Distinctive expansion of gene families associated with plant cell wall degradation and secondary metabolism in the genomes of grapevine trunk pathogens.</title>
        <authorList>
            <person name="Lawrence D.P."/>
            <person name="Travadon R."/>
            <person name="Rolshausen P.E."/>
            <person name="Baumgartner K."/>
        </authorList>
    </citation>
    <scope>NUCLEOTIDE SEQUENCE [LARGE SCALE GENOMIC DNA]</scope>
    <source>
        <strain evidence="3">UCRPC4</strain>
    </source>
</reference>
<keyword evidence="3" id="KW-0808">Transferase</keyword>
<proteinExistence type="predicted"/>
<sequence length="495" mass="57614">MDQPFFLALGAIFCLTTITYFALNKAQRDLLAKRFYWRGRRASTAATPPRSLSPEKKAPNNGPAPANYTEAFPPHRREALAEIAPSLSPAQQQKLIGHEVSDELFKKSILPFTANYAECDGNKFTPTRISVDEIKALGDFPDYATLSGVPLPQPYKEFNIDTALPRPYRPFRWAYHQTMSLTKLEPDWWLELESTYKARIAQRKGLYEKYGKLVLQYLPGSELACKELMEMALQFLCARYPQYFELGSDKKTFKNRILETEQDVSAKHPLLVLLDNVPEDFAITLRNPEDGYYYFRAGVICSALGWNVNTKIGMSLKDIHKPIPDYKQKMEFSMDRFFSKMPIDRPIQRGSWGLEVDKPLFMPPGDPHEKYREYQAQDLTLDRCHLRVDWQTLRRLPYSGGIVFNFKAVFSPVEEFRDEPYIPSIILKILNEGKKNLMEYKNTWHVEHICKPALEQYQREQEEQGLIPKDWEVETLEQSPWFPGWADKWHRQQGF</sequence>
<protein>
    <submittedName>
        <fullName evidence="3">Putative alpha-mannosyltransferase</fullName>
    </submittedName>
</protein>
<evidence type="ECO:0000256" key="2">
    <source>
        <dbReference type="SAM" id="Phobius"/>
    </source>
</evidence>
<organism evidence="3 4">
    <name type="scientific">Phaeomoniella chlamydospora</name>
    <name type="common">Phaeoacremonium chlamydosporum</name>
    <dbReference type="NCBI Taxonomy" id="158046"/>
    <lineage>
        <taxon>Eukaryota</taxon>
        <taxon>Fungi</taxon>
        <taxon>Dikarya</taxon>
        <taxon>Ascomycota</taxon>
        <taxon>Pezizomycotina</taxon>
        <taxon>Eurotiomycetes</taxon>
        <taxon>Chaetothyriomycetidae</taxon>
        <taxon>Phaeomoniellales</taxon>
        <taxon>Phaeomoniellaceae</taxon>
        <taxon>Phaeomoniella</taxon>
    </lineage>
</organism>